<evidence type="ECO:0000313" key="3">
    <source>
        <dbReference type="EMBL" id="VDM32546.1"/>
    </source>
</evidence>
<proteinExistence type="predicted"/>
<name>A0A0R3X3X0_HYDTA</name>
<feature type="region of interest" description="Disordered" evidence="1">
    <location>
        <begin position="104"/>
        <end position="128"/>
    </location>
</feature>
<keyword evidence="2" id="KW-0812">Transmembrane</keyword>
<reference evidence="5" key="1">
    <citation type="submission" date="2017-02" db="UniProtKB">
        <authorList>
            <consortium name="WormBaseParasite"/>
        </authorList>
    </citation>
    <scope>IDENTIFICATION</scope>
</reference>
<evidence type="ECO:0000256" key="2">
    <source>
        <dbReference type="SAM" id="Phobius"/>
    </source>
</evidence>
<accession>A0A0R3X3X0</accession>
<sequence length="159" mass="17193">MEALSPKQRLILAGMKCNSLPKIAKVNVEVHEIGSNSLTRSESLANKNLVPSSLSPSAKSERVHRAHSLYTIAATGSNEYRSNALVNLLTSTSRNTPVEYDIFDPSEEDVPPTPSISVSQLATGPGSKSSWRIGMVVVGVLLAFIVLTVIILTIYFVKR</sequence>
<dbReference type="EMBL" id="UYWX01020438">
    <property type="protein sequence ID" value="VDM32546.1"/>
    <property type="molecule type" value="Genomic_DNA"/>
</dbReference>
<keyword evidence="4" id="KW-1185">Reference proteome</keyword>
<gene>
    <name evidence="3" type="ORF">TTAC_LOCUS8056</name>
</gene>
<dbReference type="AlphaFoldDB" id="A0A0R3X3X0"/>
<dbReference type="Proteomes" id="UP000274429">
    <property type="component" value="Unassembled WGS sequence"/>
</dbReference>
<keyword evidence="2" id="KW-1133">Transmembrane helix</keyword>
<dbReference type="OrthoDB" id="6260860at2759"/>
<evidence type="ECO:0000313" key="4">
    <source>
        <dbReference type="Proteomes" id="UP000274429"/>
    </source>
</evidence>
<dbReference type="WBParaSite" id="TTAC_0000807101-mRNA-1">
    <property type="protein sequence ID" value="TTAC_0000807101-mRNA-1"/>
    <property type="gene ID" value="TTAC_0000807101"/>
</dbReference>
<evidence type="ECO:0000256" key="1">
    <source>
        <dbReference type="SAM" id="MobiDB-lite"/>
    </source>
</evidence>
<feature type="compositionally biased region" description="Polar residues" evidence="1">
    <location>
        <begin position="115"/>
        <end position="128"/>
    </location>
</feature>
<reference evidence="3 4" key="2">
    <citation type="submission" date="2018-11" db="EMBL/GenBank/DDBJ databases">
        <authorList>
            <consortium name="Pathogen Informatics"/>
        </authorList>
    </citation>
    <scope>NUCLEOTIDE SEQUENCE [LARGE SCALE GENOMIC DNA]</scope>
</reference>
<organism evidence="5">
    <name type="scientific">Hydatigena taeniaeformis</name>
    <name type="common">Feline tapeworm</name>
    <name type="synonym">Taenia taeniaeformis</name>
    <dbReference type="NCBI Taxonomy" id="6205"/>
    <lineage>
        <taxon>Eukaryota</taxon>
        <taxon>Metazoa</taxon>
        <taxon>Spiralia</taxon>
        <taxon>Lophotrochozoa</taxon>
        <taxon>Platyhelminthes</taxon>
        <taxon>Cestoda</taxon>
        <taxon>Eucestoda</taxon>
        <taxon>Cyclophyllidea</taxon>
        <taxon>Taeniidae</taxon>
        <taxon>Hydatigera</taxon>
    </lineage>
</organism>
<keyword evidence="2" id="KW-0472">Membrane</keyword>
<protein>
    <submittedName>
        <fullName evidence="5">LEM domain-containing protein</fullName>
    </submittedName>
</protein>
<evidence type="ECO:0000313" key="5">
    <source>
        <dbReference type="WBParaSite" id="TTAC_0000807101-mRNA-1"/>
    </source>
</evidence>
<feature type="transmembrane region" description="Helical" evidence="2">
    <location>
        <begin position="133"/>
        <end position="157"/>
    </location>
</feature>